<comment type="subunit">
    <text evidence="7">Heterotetramer of 2 MoaD subunits and 2 MoaE subunits. Also stable as homodimer. The enzyme changes between these two forms during catalysis.</text>
</comment>
<sequence length="158" mass="17902">MTSLNNKYPEISIQTEDFDHGVEVNLLENNNVEDGAVVTFSGRVRNNNLGLTVKGLFLEHYPDMTEKLLAEIIQTAKKRWDIGRVKIIHRIGQLAIGEQIVFVGVTSKHRQDAFAANEFIMDFLKVSAPFWKKELTELGETWLAAKASDKEKAQAWSK</sequence>
<evidence type="ECO:0000256" key="7">
    <source>
        <dbReference type="ARBA" id="ARBA00026066"/>
    </source>
</evidence>
<evidence type="ECO:0000256" key="3">
    <source>
        <dbReference type="ARBA" id="ARBA00011950"/>
    </source>
</evidence>
<comment type="similarity">
    <text evidence="2">Belongs to the MoaE family.</text>
</comment>
<keyword evidence="5 14" id="KW-0808">Transferase</keyword>
<evidence type="ECO:0000313" key="15">
    <source>
        <dbReference type="Proteomes" id="UP000321525"/>
    </source>
</evidence>
<evidence type="ECO:0000256" key="5">
    <source>
        <dbReference type="ARBA" id="ARBA00022679"/>
    </source>
</evidence>
<name>A0A5C6QTE6_9GAMM</name>
<dbReference type="Gene3D" id="3.90.1170.40">
    <property type="entry name" value="Molybdopterin biosynthesis MoaE subunit"/>
    <property type="match status" value="1"/>
</dbReference>
<evidence type="ECO:0000256" key="8">
    <source>
        <dbReference type="ARBA" id="ARBA00029745"/>
    </source>
</evidence>
<dbReference type="RefSeq" id="WP_146797954.1">
    <property type="nucleotide sequence ID" value="NZ_VOLP01000004.1"/>
</dbReference>
<evidence type="ECO:0000313" key="13">
    <source>
        <dbReference type="EMBL" id="TWX62283.1"/>
    </source>
</evidence>
<dbReference type="UniPathway" id="UPA00344"/>
<evidence type="ECO:0000256" key="6">
    <source>
        <dbReference type="ARBA" id="ARBA00023150"/>
    </source>
</evidence>
<dbReference type="Pfam" id="PF02391">
    <property type="entry name" value="MoaE"/>
    <property type="match status" value="1"/>
</dbReference>
<dbReference type="Proteomes" id="UP000321525">
    <property type="component" value="Unassembled WGS sequence"/>
</dbReference>
<dbReference type="OrthoDB" id="9803224at2"/>
<evidence type="ECO:0000256" key="10">
    <source>
        <dbReference type="ARBA" id="ARBA00030781"/>
    </source>
</evidence>
<evidence type="ECO:0000313" key="16">
    <source>
        <dbReference type="Proteomes" id="UP000321917"/>
    </source>
</evidence>
<dbReference type="NCBIfam" id="NF007959">
    <property type="entry name" value="PRK10678.1"/>
    <property type="match status" value="1"/>
</dbReference>
<protein>
    <recommendedName>
        <fullName evidence="4">Molybdopterin synthase catalytic subunit</fullName>
        <ecNumber evidence="3">2.8.1.12</ecNumber>
    </recommendedName>
    <alternativeName>
        <fullName evidence="10">MPT synthase subunit 2</fullName>
    </alternativeName>
    <alternativeName>
        <fullName evidence="8">Molybdenum cofactor biosynthesis protein E</fullName>
    </alternativeName>
    <alternativeName>
        <fullName evidence="9">Molybdopterin-converting factor large subunit</fullName>
    </alternativeName>
    <alternativeName>
        <fullName evidence="11">Molybdopterin-converting factor subunit 2</fullName>
    </alternativeName>
</protein>
<comment type="caution">
    <text evidence="14">The sequence shown here is derived from an EMBL/GenBank/DDBJ whole genome shotgun (WGS) entry which is preliminary data.</text>
</comment>
<organism evidence="14 16">
    <name type="scientific">Colwellia hornerae</name>
    <dbReference type="NCBI Taxonomy" id="89402"/>
    <lineage>
        <taxon>Bacteria</taxon>
        <taxon>Pseudomonadati</taxon>
        <taxon>Pseudomonadota</taxon>
        <taxon>Gammaproteobacteria</taxon>
        <taxon>Alteromonadales</taxon>
        <taxon>Colwelliaceae</taxon>
        <taxon>Colwellia</taxon>
    </lineage>
</organism>
<keyword evidence="6" id="KW-0501">Molybdenum cofactor biosynthesis</keyword>
<dbReference type="EMBL" id="VOLR01000003">
    <property type="protein sequence ID" value="TWX62283.1"/>
    <property type="molecule type" value="Genomic_DNA"/>
</dbReference>
<evidence type="ECO:0000256" key="12">
    <source>
        <dbReference type="ARBA" id="ARBA00049878"/>
    </source>
</evidence>
<evidence type="ECO:0000313" key="14">
    <source>
        <dbReference type="EMBL" id="TWX72385.1"/>
    </source>
</evidence>
<dbReference type="CDD" id="cd00756">
    <property type="entry name" value="MoaE"/>
    <property type="match status" value="1"/>
</dbReference>
<evidence type="ECO:0000256" key="2">
    <source>
        <dbReference type="ARBA" id="ARBA00005426"/>
    </source>
</evidence>
<dbReference type="AlphaFoldDB" id="A0A5C6QTE6"/>
<comment type="pathway">
    <text evidence="1">Cofactor biosynthesis; molybdopterin biosynthesis.</text>
</comment>
<dbReference type="GO" id="GO:0006777">
    <property type="term" value="P:Mo-molybdopterin cofactor biosynthetic process"/>
    <property type="evidence" value="ECO:0007669"/>
    <property type="project" value="UniProtKB-KW"/>
</dbReference>
<dbReference type="InterPro" id="IPR003448">
    <property type="entry name" value="Mopterin_biosynth_MoaE"/>
</dbReference>
<gene>
    <name evidence="14" type="primary">moaE</name>
    <name evidence="13" type="ORF">ESZ26_02535</name>
    <name evidence="14" type="ORF">ESZ27_00830</name>
</gene>
<dbReference type="EMBL" id="VOLQ01000001">
    <property type="protein sequence ID" value="TWX72385.1"/>
    <property type="molecule type" value="Genomic_DNA"/>
</dbReference>
<keyword evidence="15" id="KW-1185">Reference proteome</keyword>
<dbReference type="EC" id="2.8.1.12" evidence="3"/>
<dbReference type="PANTHER" id="PTHR23404">
    <property type="entry name" value="MOLYBDOPTERIN SYNTHASE RELATED"/>
    <property type="match status" value="1"/>
</dbReference>
<dbReference type="GO" id="GO:0030366">
    <property type="term" value="F:molybdopterin synthase activity"/>
    <property type="evidence" value="ECO:0007669"/>
    <property type="project" value="UniProtKB-EC"/>
</dbReference>
<dbReference type="InterPro" id="IPR036563">
    <property type="entry name" value="MoaE_sf"/>
</dbReference>
<evidence type="ECO:0000256" key="1">
    <source>
        <dbReference type="ARBA" id="ARBA00005046"/>
    </source>
</evidence>
<proteinExistence type="inferred from homology"/>
<accession>A0A5C6QTE6</accession>
<evidence type="ECO:0000256" key="9">
    <source>
        <dbReference type="ARBA" id="ARBA00030407"/>
    </source>
</evidence>
<dbReference type="Proteomes" id="UP000321917">
    <property type="component" value="Unassembled WGS sequence"/>
</dbReference>
<dbReference type="FunFam" id="3.90.1170.40:FF:000001">
    <property type="entry name" value="Molybdopterin synthase catalytic subunit MoaE"/>
    <property type="match status" value="1"/>
</dbReference>
<dbReference type="SUPFAM" id="SSF54690">
    <property type="entry name" value="Molybdopterin synthase subunit MoaE"/>
    <property type="match status" value="1"/>
</dbReference>
<evidence type="ECO:0000256" key="11">
    <source>
        <dbReference type="ARBA" id="ARBA00032474"/>
    </source>
</evidence>
<evidence type="ECO:0000256" key="4">
    <source>
        <dbReference type="ARBA" id="ARBA00013858"/>
    </source>
</evidence>
<reference evidence="14 16" key="1">
    <citation type="submission" date="2019-07" db="EMBL/GenBank/DDBJ databases">
        <title>Genomes of sea-ice associated Colwellia species.</title>
        <authorList>
            <person name="Bowman J.P."/>
        </authorList>
    </citation>
    <scope>NUCLEOTIDE SEQUENCE [LARGE SCALE GENOMIC DNA]</scope>
    <source>
        <strain evidence="13 15">ACAM 607</strain>
        <strain evidence="14 16">IC036</strain>
    </source>
</reference>
<comment type="catalytic activity">
    <reaction evidence="12">
        <text>2 [molybdopterin-synthase sulfur-carrier protein]-C-terminal-Gly-aminoethanethioate + cyclic pyranopterin phosphate + H2O = molybdopterin + 2 [molybdopterin-synthase sulfur-carrier protein]-C-terminal Gly-Gly + 2 H(+)</text>
        <dbReference type="Rhea" id="RHEA:26333"/>
        <dbReference type="Rhea" id="RHEA-COMP:12202"/>
        <dbReference type="Rhea" id="RHEA-COMP:19907"/>
        <dbReference type="ChEBI" id="CHEBI:15377"/>
        <dbReference type="ChEBI" id="CHEBI:15378"/>
        <dbReference type="ChEBI" id="CHEBI:58698"/>
        <dbReference type="ChEBI" id="CHEBI:59648"/>
        <dbReference type="ChEBI" id="CHEBI:90778"/>
        <dbReference type="ChEBI" id="CHEBI:232372"/>
        <dbReference type="EC" id="2.8.1.12"/>
    </reaction>
</comment>